<name>A0A9W9TDY6_9EURO</name>
<feature type="compositionally biased region" description="Low complexity" evidence="1">
    <location>
        <begin position="33"/>
        <end position="60"/>
    </location>
</feature>
<evidence type="ECO:0000313" key="2">
    <source>
        <dbReference type="EMBL" id="KAJ5219123.1"/>
    </source>
</evidence>
<feature type="region of interest" description="Disordered" evidence="1">
    <location>
        <begin position="1"/>
        <end position="211"/>
    </location>
</feature>
<dbReference type="GeneID" id="83175585"/>
<feature type="compositionally biased region" description="Polar residues" evidence="1">
    <location>
        <begin position="1"/>
        <end position="17"/>
    </location>
</feature>
<dbReference type="RefSeq" id="XP_058313696.1">
    <property type="nucleotide sequence ID" value="XM_058448285.1"/>
</dbReference>
<gene>
    <name evidence="2" type="ORF">N7498_001222</name>
</gene>
<reference evidence="2" key="2">
    <citation type="journal article" date="2023" name="IMA Fungus">
        <title>Comparative genomic study of the Penicillium genus elucidates a diverse pangenome and 15 lateral gene transfer events.</title>
        <authorList>
            <person name="Petersen C."/>
            <person name="Sorensen T."/>
            <person name="Nielsen M.R."/>
            <person name="Sondergaard T.E."/>
            <person name="Sorensen J.L."/>
            <person name="Fitzpatrick D.A."/>
            <person name="Frisvad J.C."/>
            <person name="Nielsen K.L."/>
        </authorList>
    </citation>
    <scope>NUCLEOTIDE SEQUENCE</scope>
    <source>
        <strain evidence="2">IBT 15544</strain>
    </source>
</reference>
<accession>A0A9W9TDY6</accession>
<dbReference type="OrthoDB" id="4526754at2759"/>
<reference evidence="2" key="1">
    <citation type="submission" date="2022-12" db="EMBL/GenBank/DDBJ databases">
        <authorList>
            <person name="Petersen C."/>
        </authorList>
    </citation>
    <scope>NUCLEOTIDE SEQUENCE</scope>
    <source>
        <strain evidence="2">IBT 15544</strain>
    </source>
</reference>
<dbReference type="Proteomes" id="UP001150904">
    <property type="component" value="Unassembled WGS sequence"/>
</dbReference>
<organism evidence="2 3">
    <name type="scientific">Penicillium cinerascens</name>
    <dbReference type="NCBI Taxonomy" id="70096"/>
    <lineage>
        <taxon>Eukaryota</taxon>
        <taxon>Fungi</taxon>
        <taxon>Dikarya</taxon>
        <taxon>Ascomycota</taxon>
        <taxon>Pezizomycotina</taxon>
        <taxon>Eurotiomycetes</taxon>
        <taxon>Eurotiomycetidae</taxon>
        <taxon>Eurotiales</taxon>
        <taxon>Aspergillaceae</taxon>
        <taxon>Penicillium</taxon>
    </lineage>
</organism>
<evidence type="ECO:0000256" key="1">
    <source>
        <dbReference type="SAM" id="MobiDB-lite"/>
    </source>
</evidence>
<protein>
    <submittedName>
        <fullName evidence="2">Uncharacterized protein</fullName>
    </submittedName>
</protein>
<proteinExistence type="predicted"/>
<feature type="compositionally biased region" description="Low complexity" evidence="1">
    <location>
        <begin position="116"/>
        <end position="127"/>
    </location>
</feature>
<feature type="compositionally biased region" description="Low complexity" evidence="1">
    <location>
        <begin position="93"/>
        <end position="107"/>
    </location>
</feature>
<sequence>MSTSGGIQTYTSAPVNSNKEEGTHASTSQPEPATTIESSITATSQPANTSATATAPSYSPIYATAQPEGSAAQAGAAPSLPVPTAGTQPGNISATPTTTFPTATSALSPPPPQPGAVPQTSPPAAHSPVPPPPKAGEAVTPSALAPQPSASFTQSYSYQPSQHSIPNSTSTPYSSVYQTHAGASSSRHQGLPLHSNSGRGGGANDIFQDDEPSLMNTAKSWMQSAGTKLAEVEAEVWKKINNAHDE</sequence>
<dbReference type="AlphaFoldDB" id="A0A9W9TDY6"/>
<comment type="caution">
    <text evidence="2">The sequence shown here is derived from an EMBL/GenBank/DDBJ whole genome shotgun (WGS) entry which is preliminary data.</text>
</comment>
<keyword evidence="3" id="KW-1185">Reference proteome</keyword>
<feature type="compositionally biased region" description="Polar residues" evidence="1">
    <location>
        <begin position="148"/>
        <end position="188"/>
    </location>
</feature>
<dbReference type="EMBL" id="JAPQKR010000004">
    <property type="protein sequence ID" value="KAJ5219123.1"/>
    <property type="molecule type" value="Genomic_DNA"/>
</dbReference>
<evidence type="ECO:0000313" key="3">
    <source>
        <dbReference type="Proteomes" id="UP001150904"/>
    </source>
</evidence>